<gene>
    <name evidence="1" type="ORF">AZO1586R_96</name>
</gene>
<accession>A0ACA8ZMR7</accession>
<dbReference type="Proteomes" id="UP000635628">
    <property type="component" value="Unassembled WGS sequence"/>
</dbReference>
<reference evidence="1" key="1">
    <citation type="submission" date="2020-05" db="EMBL/GenBank/DDBJ databases">
        <authorList>
            <person name="Petersen J."/>
            <person name="Sayavedra L."/>
        </authorList>
    </citation>
    <scope>NUCLEOTIDE SEQUENCE</scope>
    <source>
        <strain evidence="1">B azoricus SOX Menez Gwen</strain>
    </source>
</reference>
<sequence>MFNRFLNIFLLFLIALQLISCASDRRMRLSSDFDFVARNNFIVYEVFASEPPVPDDFLDNSSNGVAGLTPNPKPNPKSKPDPKSNPSVPPQPPVNPPVPPQPPVDPQPDPQPPVYTCDGLKCPEFPFFPQPDPQPQPQPPQSFKYCDDFFDPLTGFDWSKLFSKEFSTCVWKSN</sequence>
<evidence type="ECO:0000313" key="1">
    <source>
        <dbReference type="EMBL" id="CAB5494633.1"/>
    </source>
</evidence>
<comment type="caution">
    <text evidence="1">The sequence shown here is derived from an EMBL/GenBank/DDBJ whole genome shotgun (WGS) entry which is preliminary data.</text>
</comment>
<keyword evidence="2" id="KW-1185">Reference proteome</keyword>
<evidence type="ECO:0000313" key="2">
    <source>
        <dbReference type="Proteomes" id="UP000635628"/>
    </source>
</evidence>
<proteinExistence type="predicted"/>
<protein>
    <submittedName>
        <fullName evidence="1">Uncharacterized protein</fullName>
    </submittedName>
</protein>
<name>A0ACA8ZMR7_9GAMM</name>
<organism evidence="1 2">
    <name type="scientific">Bathymodiolus azoricus thioautotrophic gill symbiont</name>
    <dbReference type="NCBI Taxonomy" id="235205"/>
    <lineage>
        <taxon>Bacteria</taxon>
        <taxon>Pseudomonadati</taxon>
        <taxon>Pseudomonadota</taxon>
        <taxon>Gammaproteobacteria</taxon>
        <taxon>sulfur-oxidizing symbionts</taxon>
    </lineage>
</organism>
<dbReference type="EMBL" id="CAESAP020000029">
    <property type="protein sequence ID" value="CAB5494633.1"/>
    <property type="molecule type" value="Genomic_DNA"/>
</dbReference>